<keyword evidence="4" id="KW-0804">Transcription</keyword>
<evidence type="ECO:0000313" key="7">
    <source>
        <dbReference type="Proteomes" id="UP001362899"/>
    </source>
</evidence>
<comment type="subunit">
    <text evidence="4">Component of the Mediator complex.</text>
</comment>
<evidence type="ECO:0000256" key="1">
    <source>
        <dbReference type="ARBA" id="ARBA00004123"/>
    </source>
</evidence>
<evidence type="ECO:0000256" key="5">
    <source>
        <dbReference type="SAM" id="MobiDB-lite"/>
    </source>
</evidence>
<name>A0AAV5RHW4_STABA</name>
<evidence type="ECO:0000256" key="3">
    <source>
        <dbReference type="ARBA" id="ARBA00023242"/>
    </source>
</evidence>
<dbReference type="GO" id="GO:0016592">
    <property type="term" value="C:mediator complex"/>
    <property type="evidence" value="ECO:0007669"/>
    <property type="project" value="InterPro"/>
</dbReference>
<dbReference type="Pfam" id="PF10280">
    <property type="entry name" value="Med11"/>
    <property type="match status" value="1"/>
</dbReference>
<proteinExistence type="inferred from homology"/>
<dbReference type="GO" id="GO:0003712">
    <property type="term" value="F:transcription coregulator activity"/>
    <property type="evidence" value="ECO:0007669"/>
    <property type="project" value="InterPro"/>
</dbReference>
<dbReference type="Proteomes" id="UP001362899">
    <property type="component" value="Unassembled WGS sequence"/>
</dbReference>
<dbReference type="EMBL" id="BTGC01000003">
    <property type="protein sequence ID" value="GMM50985.1"/>
    <property type="molecule type" value="Genomic_DNA"/>
</dbReference>
<protein>
    <recommendedName>
        <fullName evidence="4">Mediator of RNA polymerase II transcription subunit 11</fullName>
    </recommendedName>
    <alternativeName>
        <fullName evidence="4">Mediator complex subunit 11</fullName>
    </alternativeName>
</protein>
<accession>A0AAV5RHW4</accession>
<comment type="similarity">
    <text evidence="2 4">Belongs to the Mediator complex subunit 11 family.</text>
</comment>
<evidence type="ECO:0000313" key="6">
    <source>
        <dbReference type="EMBL" id="GMM50985.1"/>
    </source>
</evidence>
<feature type="compositionally biased region" description="Acidic residues" evidence="5">
    <location>
        <begin position="1"/>
        <end position="10"/>
    </location>
</feature>
<keyword evidence="7" id="KW-1185">Reference proteome</keyword>
<feature type="region of interest" description="Disordered" evidence="5">
    <location>
        <begin position="1"/>
        <end position="27"/>
    </location>
</feature>
<comment type="function">
    <text evidence="4">Component of the Mediator complex, a coactivator involved in the regulated transcription of nearly all RNA polymerase II-dependent genes. Mediator functions as a bridge to convey information from gene-specific regulatory proteins to the basal RNA polymerase II transcription machinery. Mediator is recruited to promoters by direct interactions with regulatory proteins and serves as a scaffold for the assembly of a functional pre-initiation complex with RNA polymerase II and the general transcription factors.</text>
</comment>
<feature type="compositionally biased region" description="Low complexity" evidence="5">
    <location>
        <begin position="15"/>
        <end position="26"/>
    </location>
</feature>
<sequence length="149" mass="17033">MESDLDMEDVDLAHESTPPTEETLSEQLDPMVRLKSIFELDQQITQILSRAEAVVKAIANGKQKHDPTKDKEEFSQAVNEYNKLVEEVNHKMRMEHKYLREASKADLLPLRVPKKASSVGDTMKSNILDSIWALEYNNMDVTETNDETV</sequence>
<comment type="caution">
    <text evidence="6">The sequence shown here is derived from an EMBL/GenBank/DDBJ whole genome shotgun (WGS) entry which is preliminary data.</text>
</comment>
<organism evidence="6 7">
    <name type="scientific">Starmerella bacillaris</name>
    <name type="common">Yeast</name>
    <name type="synonym">Candida zemplinina</name>
    <dbReference type="NCBI Taxonomy" id="1247836"/>
    <lineage>
        <taxon>Eukaryota</taxon>
        <taxon>Fungi</taxon>
        <taxon>Dikarya</taxon>
        <taxon>Ascomycota</taxon>
        <taxon>Saccharomycotina</taxon>
        <taxon>Dipodascomycetes</taxon>
        <taxon>Dipodascales</taxon>
        <taxon>Trichomonascaceae</taxon>
        <taxon>Starmerella</taxon>
    </lineage>
</organism>
<reference evidence="6 7" key="1">
    <citation type="journal article" date="2023" name="Elife">
        <title>Identification of key yeast species and microbe-microbe interactions impacting larval growth of Drosophila in the wild.</title>
        <authorList>
            <person name="Mure A."/>
            <person name="Sugiura Y."/>
            <person name="Maeda R."/>
            <person name="Honda K."/>
            <person name="Sakurai N."/>
            <person name="Takahashi Y."/>
            <person name="Watada M."/>
            <person name="Katoh T."/>
            <person name="Gotoh A."/>
            <person name="Gotoh Y."/>
            <person name="Taniguchi I."/>
            <person name="Nakamura K."/>
            <person name="Hayashi T."/>
            <person name="Katayama T."/>
            <person name="Uemura T."/>
            <person name="Hattori Y."/>
        </authorList>
    </citation>
    <scope>NUCLEOTIDE SEQUENCE [LARGE SCALE GENOMIC DNA]</scope>
    <source>
        <strain evidence="6 7">SB-73</strain>
    </source>
</reference>
<dbReference type="InterPro" id="IPR019404">
    <property type="entry name" value="Mediator_Med11"/>
</dbReference>
<keyword evidence="4" id="KW-0010">Activator</keyword>
<keyword evidence="4" id="KW-0805">Transcription regulation</keyword>
<dbReference type="GO" id="GO:0006357">
    <property type="term" value="P:regulation of transcription by RNA polymerase II"/>
    <property type="evidence" value="ECO:0007669"/>
    <property type="project" value="InterPro"/>
</dbReference>
<dbReference type="AlphaFoldDB" id="A0AAV5RHW4"/>
<gene>
    <name evidence="4" type="primary">MED11</name>
    <name evidence="6" type="ORF">DASB73_019430</name>
</gene>
<evidence type="ECO:0000256" key="2">
    <source>
        <dbReference type="ARBA" id="ARBA00008186"/>
    </source>
</evidence>
<evidence type="ECO:0000256" key="4">
    <source>
        <dbReference type="RuleBase" id="RU364147"/>
    </source>
</evidence>
<keyword evidence="3 4" id="KW-0539">Nucleus</keyword>
<comment type="subcellular location">
    <subcellularLocation>
        <location evidence="1 4">Nucleus</location>
    </subcellularLocation>
</comment>
<dbReference type="Gene3D" id="1.10.287.3490">
    <property type="match status" value="1"/>
</dbReference>